<evidence type="ECO:0000313" key="3">
    <source>
        <dbReference type="Proteomes" id="UP001176471"/>
    </source>
</evidence>
<keyword evidence="3" id="KW-1185">Reference proteome</keyword>
<sequence>MSLYQIMYISTVVGTVTPQQCAAIAQLSAINNQRDDVTGLLLFNSRRFLQVLEGPKAAVDRIFARIHADPRHRAVVKLREGPIATREFGQWAMAYDDPARPSDSLKNTVAALLEQAGPSTRAHFTGSADLHRPAA</sequence>
<dbReference type="SUPFAM" id="SSF54975">
    <property type="entry name" value="Acylphosphatase/BLUF domain-like"/>
    <property type="match status" value="1"/>
</dbReference>
<comment type="caution">
    <text evidence="2">The sequence shown here is derived from an EMBL/GenBank/DDBJ whole genome shotgun (WGS) entry which is preliminary data.</text>
</comment>
<dbReference type="SMART" id="SM01034">
    <property type="entry name" value="BLUF"/>
    <property type="match status" value="1"/>
</dbReference>
<dbReference type="RefSeq" id="WP_304534249.1">
    <property type="nucleotide sequence ID" value="NZ_JAUQOM010000001.1"/>
</dbReference>
<dbReference type="InterPro" id="IPR036046">
    <property type="entry name" value="Acylphosphatase-like_dom_sf"/>
</dbReference>
<evidence type="ECO:0000313" key="2">
    <source>
        <dbReference type="EMBL" id="MDO7833710.1"/>
    </source>
</evidence>
<protein>
    <submittedName>
        <fullName evidence="2">BLUF domain-containing protein</fullName>
    </submittedName>
</protein>
<name>A0ABT8ZIU4_9SPHN</name>
<dbReference type="EMBL" id="JAUQOM010000001">
    <property type="protein sequence ID" value="MDO7833710.1"/>
    <property type="molecule type" value="Genomic_DNA"/>
</dbReference>
<dbReference type="Proteomes" id="UP001176471">
    <property type="component" value="Unassembled WGS sequence"/>
</dbReference>
<accession>A0ABT8ZIU4</accession>
<organism evidence="2 3">
    <name type="scientific">Sphingobium cyanobacteriorum</name>
    <dbReference type="NCBI Taxonomy" id="3063954"/>
    <lineage>
        <taxon>Bacteria</taxon>
        <taxon>Pseudomonadati</taxon>
        <taxon>Pseudomonadota</taxon>
        <taxon>Alphaproteobacteria</taxon>
        <taxon>Sphingomonadales</taxon>
        <taxon>Sphingomonadaceae</taxon>
        <taxon>Sphingobium</taxon>
    </lineage>
</organism>
<dbReference type="Pfam" id="PF04940">
    <property type="entry name" value="BLUF"/>
    <property type="match status" value="1"/>
</dbReference>
<dbReference type="Gene3D" id="3.30.70.100">
    <property type="match status" value="1"/>
</dbReference>
<reference evidence="2" key="1">
    <citation type="submission" date="2023-07" db="EMBL/GenBank/DDBJ databases">
        <title>Bacterial whole genome sequence for Sphingobium sp. HBC34.</title>
        <authorList>
            <person name="Le V."/>
            <person name="Ko S.-R."/>
            <person name="Ahn C.-Y."/>
            <person name="Oh H.-M."/>
        </authorList>
    </citation>
    <scope>NUCLEOTIDE SEQUENCE</scope>
    <source>
        <strain evidence="2">HBC34</strain>
    </source>
</reference>
<evidence type="ECO:0000259" key="1">
    <source>
        <dbReference type="PROSITE" id="PS50925"/>
    </source>
</evidence>
<dbReference type="PROSITE" id="PS50925">
    <property type="entry name" value="BLUF"/>
    <property type="match status" value="1"/>
</dbReference>
<gene>
    <name evidence="2" type="ORF">Q4610_01505</name>
</gene>
<feature type="domain" description="BLUF" evidence="1">
    <location>
        <begin position="3"/>
        <end position="94"/>
    </location>
</feature>
<proteinExistence type="predicted"/>
<dbReference type="InterPro" id="IPR007024">
    <property type="entry name" value="BLUF_domain"/>
</dbReference>